<dbReference type="PIRSF" id="PIRSF000148">
    <property type="entry name" value="ASA_dh"/>
    <property type="match status" value="1"/>
</dbReference>
<keyword evidence="8" id="KW-0560">Oxidoreductase</keyword>
<name>A0A0F3IXT3_9PROT</name>
<dbReference type="OrthoDB" id="9805684at2"/>
<keyword evidence="7" id="KW-0220">Diaminopimelate biosynthesis</keyword>
<dbReference type="GO" id="GO:0019877">
    <property type="term" value="P:diaminopimelate biosynthetic process"/>
    <property type="evidence" value="ECO:0007669"/>
    <property type="project" value="UniProtKB-KW"/>
</dbReference>
<evidence type="ECO:0000259" key="13">
    <source>
        <dbReference type="SMART" id="SM00859"/>
    </source>
</evidence>
<dbReference type="Gene3D" id="3.30.360.10">
    <property type="entry name" value="Dihydrodipicolinate Reductase, domain 2"/>
    <property type="match status" value="1"/>
</dbReference>
<comment type="caution">
    <text evidence="14">The sequence shown here is derived from an EMBL/GenBank/DDBJ whole genome shotgun (WGS) entry which is preliminary data.</text>
</comment>
<evidence type="ECO:0000256" key="5">
    <source>
        <dbReference type="ARBA" id="ARBA00022697"/>
    </source>
</evidence>
<keyword evidence="15" id="KW-1185">Reference proteome</keyword>
<reference evidence="14 15" key="1">
    <citation type="submission" date="2015-03" db="EMBL/GenBank/DDBJ databases">
        <title>Draft genome sequence of Elstera litoralis.</title>
        <authorList>
            <person name="Rahalkar M.C."/>
            <person name="Dhakephalkar P.K."/>
            <person name="Pore S.D."/>
            <person name="Arora P."/>
            <person name="Kapse N.G."/>
            <person name="Pandit P.S."/>
        </authorList>
    </citation>
    <scope>NUCLEOTIDE SEQUENCE [LARGE SCALE GENOMIC DNA]</scope>
    <source>
        <strain evidence="14 15">Dia-1</strain>
    </source>
</reference>
<evidence type="ECO:0000256" key="4">
    <source>
        <dbReference type="ARBA" id="ARBA00022605"/>
    </source>
</evidence>
<dbReference type="GO" id="GO:0046983">
    <property type="term" value="F:protein dimerization activity"/>
    <property type="evidence" value="ECO:0007669"/>
    <property type="project" value="InterPro"/>
</dbReference>
<organism evidence="14 15">
    <name type="scientific">Elstera litoralis</name>
    <dbReference type="NCBI Taxonomy" id="552518"/>
    <lineage>
        <taxon>Bacteria</taxon>
        <taxon>Pseudomonadati</taxon>
        <taxon>Pseudomonadota</taxon>
        <taxon>Alphaproteobacteria</taxon>
        <taxon>Rhodospirillales</taxon>
        <taxon>Rhodospirillaceae</taxon>
        <taxon>Elstera</taxon>
    </lineage>
</organism>
<dbReference type="Pfam" id="PF01118">
    <property type="entry name" value="Semialdhyde_dh"/>
    <property type="match status" value="1"/>
</dbReference>
<dbReference type="Gene3D" id="3.40.50.720">
    <property type="entry name" value="NAD(P)-binding Rossmann-like Domain"/>
    <property type="match status" value="1"/>
</dbReference>
<keyword evidence="5" id="KW-0791">Threonine biosynthesis</keyword>
<evidence type="ECO:0000256" key="1">
    <source>
        <dbReference type="ARBA" id="ARBA00010584"/>
    </source>
</evidence>
<dbReference type="PANTHER" id="PTHR46278">
    <property type="entry name" value="DEHYDROGENASE, PUTATIVE-RELATED"/>
    <property type="match status" value="1"/>
</dbReference>
<dbReference type="Proteomes" id="UP000033774">
    <property type="component" value="Unassembled WGS sequence"/>
</dbReference>
<dbReference type="GO" id="GO:0009089">
    <property type="term" value="P:lysine biosynthetic process via diaminopimelate"/>
    <property type="evidence" value="ECO:0007669"/>
    <property type="project" value="UniProtKB-UniRule"/>
</dbReference>
<dbReference type="PANTHER" id="PTHR46278:SF2">
    <property type="entry name" value="ASPARTATE-SEMIALDEHYDE DEHYDROGENASE"/>
    <property type="match status" value="1"/>
</dbReference>
<evidence type="ECO:0000256" key="6">
    <source>
        <dbReference type="ARBA" id="ARBA00022857"/>
    </source>
</evidence>
<protein>
    <recommendedName>
        <fullName evidence="3 12">Aspartate-semialdehyde dehydrogenase</fullName>
        <ecNumber evidence="3 12">1.2.1.11</ecNumber>
    </recommendedName>
</protein>
<proteinExistence type="inferred from homology"/>
<dbReference type="GO" id="GO:0050661">
    <property type="term" value="F:NADP binding"/>
    <property type="evidence" value="ECO:0007669"/>
    <property type="project" value="InterPro"/>
</dbReference>
<keyword evidence="6" id="KW-0521">NADP</keyword>
<evidence type="ECO:0000256" key="12">
    <source>
        <dbReference type="NCBIfam" id="TIGR01296"/>
    </source>
</evidence>
<dbReference type="SUPFAM" id="SSF51735">
    <property type="entry name" value="NAD(P)-binding Rossmann-fold domains"/>
    <property type="match status" value="1"/>
</dbReference>
<dbReference type="SMART" id="SM00859">
    <property type="entry name" value="Semialdhyde_dh"/>
    <property type="match status" value="1"/>
</dbReference>
<sequence>MSVKIAVVGATGSVGREILICLAEADIVAADAVVAIASDRSVGSQVSFGEDDDLTVQALTGFDFKGITHAFFAVDSKTAAKEAKKAVEAGAIVIDCSDAFRLEPGVPLVVPGVNDAALGQMKKNIVATPSALAILLACALKPLQEHVPIKRVVVSSYQPVSGLGRLAMDELFSQTRGIYVNDQPTKEHFPKQIAFNVIPQVGEFQGDGYTTDEAALAGETRKLVGPDILLTATCVRVPVFIGQAAAVTVEFDSALTATAAREFWRKTPGLSVIDHRTTEGYVTPVESAGDDHVFISRVRDDKSVPHGITFWCVTDNTRKGGGLNAVQILEGLLKAKGKK</sequence>
<keyword evidence="10" id="KW-0486">Methionine biosynthesis</keyword>
<evidence type="ECO:0000256" key="7">
    <source>
        <dbReference type="ARBA" id="ARBA00022915"/>
    </source>
</evidence>
<comment type="subunit">
    <text evidence="2">Homodimer.</text>
</comment>
<dbReference type="NCBIfam" id="NF011456">
    <property type="entry name" value="PRK14874.1"/>
    <property type="match status" value="1"/>
</dbReference>
<dbReference type="GO" id="GO:0051287">
    <property type="term" value="F:NAD binding"/>
    <property type="evidence" value="ECO:0007669"/>
    <property type="project" value="InterPro"/>
</dbReference>
<evidence type="ECO:0000256" key="9">
    <source>
        <dbReference type="ARBA" id="ARBA00023154"/>
    </source>
</evidence>
<dbReference type="GO" id="GO:0004073">
    <property type="term" value="F:aspartate-semialdehyde dehydrogenase activity"/>
    <property type="evidence" value="ECO:0007669"/>
    <property type="project" value="UniProtKB-UniRule"/>
</dbReference>
<comment type="catalytic activity">
    <reaction evidence="11">
        <text>L-aspartate 4-semialdehyde + phosphate + NADP(+) = 4-phospho-L-aspartate + NADPH + H(+)</text>
        <dbReference type="Rhea" id="RHEA:24284"/>
        <dbReference type="ChEBI" id="CHEBI:15378"/>
        <dbReference type="ChEBI" id="CHEBI:43474"/>
        <dbReference type="ChEBI" id="CHEBI:57535"/>
        <dbReference type="ChEBI" id="CHEBI:57783"/>
        <dbReference type="ChEBI" id="CHEBI:58349"/>
        <dbReference type="ChEBI" id="CHEBI:537519"/>
        <dbReference type="EC" id="1.2.1.11"/>
    </reaction>
</comment>
<evidence type="ECO:0000256" key="10">
    <source>
        <dbReference type="ARBA" id="ARBA00023167"/>
    </source>
</evidence>
<dbReference type="InterPro" id="IPR005986">
    <property type="entry name" value="Asp_semialdehyde_DH_beta"/>
</dbReference>
<dbReference type="EMBL" id="LAJY01000100">
    <property type="protein sequence ID" value="KJV10404.1"/>
    <property type="molecule type" value="Genomic_DNA"/>
</dbReference>
<dbReference type="GO" id="GO:0009088">
    <property type="term" value="P:threonine biosynthetic process"/>
    <property type="evidence" value="ECO:0007669"/>
    <property type="project" value="UniProtKB-UniRule"/>
</dbReference>
<dbReference type="RefSeq" id="WP_045774919.1">
    <property type="nucleotide sequence ID" value="NZ_LAJY01000100.1"/>
</dbReference>
<dbReference type="EC" id="1.2.1.11" evidence="3 12"/>
<evidence type="ECO:0000256" key="3">
    <source>
        <dbReference type="ARBA" id="ARBA00013120"/>
    </source>
</evidence>
<dbReference type="InterPro" id="IPR012280">
    <property type="entry name" value="Semialdhyde_DH_dimer_dom"/>
</dbReference>
<evidence type="ECO:0000256" key="2">
    <source>
        <dbReference type="ARBA" id="ARBA00011738"/>
    </source>
</evidence>
<feature type="domain" description="Semialdehyde dehydrogenase NAD-binding" evidence="13">
    <location>
        <begin position="4"/>
        <end position="121"/>
    </location>
</feature>
<dbReference type="CDD" id="cd18131">
    <property type="entry name" value="ASADH_C_bac_euk_like"/>
    <property type="match status" value="1"/>
</dbReference>
<dbReference type="NCBIfam" id="TIGR01296">
    <property type="entry name" value="asd_B"/>
    <property type="match status" value="1"/>
</dbReference>
<evidence type="ECO:0000256" key="8">
    <source>
        <dbReference type="ARBA" id="ARBA00023002"/>
    </source>
</evidence>
<comment type="similarity">
    <text evidence="1">Belongs to the aspartate-semialdehyde dehydrogenase family.</text>
</comment>
<dbReference type="Pfam" id="PF02774">
    <property type="entry name" value="Semialdhyde_dhC"/>
    <property type="match status" value="1"/>
</dbReference>
<evidence type="ECO:0000313" key="14">
    <source>
        <dbReference type="EMBL" id="KJV10404.1"/>
    </source>
</evidence>
<dbReference type="PATRIC" id="fig|552518.3.peg.46"/>
<dbReference type="InterPro" id="IPR000534">
    <property type="entry name" value="Semialdehyde_DH_NAD-bd"/>
</dbReference>
<keyword evidence="9" id="KW-0457">Lysine biosynthesis</keyword>
<dbReference type="SUPFAM" id="SSF55347">
    <property type="entry name" value="Glyceraldehyde-3-phosphate dehydrogenase-like, C-terminal domain"/>
    <property type="match status" value="1"/>
</dbReference>
<evidence type="ECO:0000313" key="15">
    <source>
        <dbReference type="Proteomes" id="UP000033774"/>
    </source>
</evidence>
<dbReference type="GO" id="GO:0009086">
    <property type="term" value="P:methionine biosynthetic process"/>
    <property type="evidence" value="ECO:0007669"/>
    <property type="project" value="UniProtKB-UniRule"/>
</dbReference>
<dbReference type="GO" id="GO:0009097">
    <property type="term" value="P:isoleucine biosynthetic process"/>
    <property type="evidence" value="ECO:0007669"/>
    <property type="project" value="UniProtKB-UniRule"/>
</dbReference>
<dbReference type="InterPro" id="IPR036291">
    <property type="entry name" value="NAD(P)-bd_dom_sf"/>
</dbReference>
<evidence type="ECO:0000256" key="11">
    <source>
        <dbReference type="ARBA" id="ARBA00047891"/>
    </source>
</evidence>
<keyword evidence="4" id="KW-0028">Amino-acid biosynthesis</keyword>
<accession>A0A0F3IXT3</accession>
<gene>
    <name evidence="14" type="ORF">VZ95_05190</name>
</gene>
<dbReference type="AlphaFoldDB" id="A0A0F3IXT3"/>